<comment type="similarity">
    <text evidence="2">Belongs to the sepiapterin reductase family.</text>
</comment>
<name>A0A553RLV5_9TELE</name>
<dbReference type="Proteomes" id="UP000316079">
    <property type="component" value="Unassembled WGS sequence"/>
</dbReference>
<dbReference type="STRING" id="623744.A0A553RLV5"/>
<dbReference type="InterPro" id="IPR006393">
    <property type="entry name" value="Sepiapterin_red"/>
</dbReference>
<dbReference type="PRINTS" id="PR00081">
    <property type="entry name" value="GDHRDH"/>
</dbReference>
<dbReference type="AlphaFoldDB" id="A0A553RLV5"/>
<keyword evidence="7" id="KW-0521">NADP</keyword>
<dbReference type="InterPro" id="IPR051721">
    <property type="entry name" value="Biopterin_syn/organic_redct"/>
</dbReference>
<comment type="caution">
    <text evidence="9">The sequence shown here is derived from an EMBL/GenBank/DDBJ whole genome shotgun (WGS) entry which is preliminary data.</text>
</comment>
<organism evidence="9 10">
    <name type="scientific">Danionella cerebrum</name>
    <dbReference type="NCBI Taxonomy" id="2873325"/>
    <lineage>
        <taxon>Eukaryota</taxon>
        <taxon>Metazoa</taxon>
        <taxon>Chordata</taxon>
        <taxon>Craniata</taxon>
        <taxon>Vertebrata</taxon>
        <taxon>Euteleostomi</taxon>
        <taxon>Actinopterygii</taxon>
        <taxon>Neopterygii</taxon>
        <taxon>Teleostei</taxon>
        <taxon>Ostariophysi</taxon>
        <taxon>Cypriniformes</taxon>
        <taxon>Danionidae</taxon>
        <taxon>Danioninae</taxon>
        <taxon>Danionella</taxon>
    </lineage>
</organism>
<dbReference type="InterPro" id="IPR036291">
    <property type="entry name" value="NAD(P)-bd_dom_sf"/>
</dbReference>
<dbReference type="Pfam" id="PF00106">
    <property type="entry name" value="adh_short"/>
    <property type="match status" value="1"/>
</dbReference>
<evidence type="ECO:0000256" key="5">
    <source>
        <dbReference type="ARBA" id="ARBA00019170"/>
    </source>
</evidence>
<proteinExistence type="inferred from homology"/>
<evidence type="ECO:0000313" key="10">
    <source>
        <dbReference type="Proteomes" id="UP000316079"/>
    </source>
</evidence>
<accession>A0A553RLV5</accession>
<dbReference type="NCBIfam" id="TIGR01500">
    <property type="entry name" value="sepiapter_red"/>
    <property type="match status" value="1"/>
</dbReference>
<reference evidence="9 10" key="1">
    <citation type="journal article" date="2019" name="Sci. Data">
        <title>Hybrid genome assembly and annotation of Danionella translucida.</title>
        <authorList>
            <person name="Kadobianskyi M."/>
            <person name="Schulze L."/>
            <person name="Schuelke M."/>
            <person name="Judkewitz B."/>
        </authorList>
    </citation>
    <scope>NUCLEOTIDE SEQUENCE [LARGE SCALE GENOMIC DNA]</scope>
    <source>
        <strain evidence="9 10">Bolton</strain>
    </source>
</reference>
<protein>
    <recommendedName>
        <fullName evidence="5">Sepiapterin reductase</fullName>
        <ecNumber evidence="4">1.1.1.153</ecNumber>
    </recommendedName>
</protein>
<gene>
    <name evidence="9" type="ORF">DNTS_014550</name>
</gene>
<dbReference type="Gene3D" id="3.40.50.720">
    <property type="entry name" value="NAD(P)-binding Rossmann-like Domain"/>
    <property type="match status" value="1"/>
</dbReference>
<evidence type="ECO:0000256" key="2">
    <source>
        <dbReference type="ARBA" id="ARBA00010483"/>
    </source>
</evidence>
<evidence type="ECO:0000256" key="7">
    <source>
        <dbReference type="ARBA" id="ARBA00022857"/>
    </source>
</evidence>
<dbReference type="CDD" id="cd05367">
    <property type="entry name" value="SPR-like_SDR_c"/>
    <property type="match status" value="1"/>
</dbReference>
<dbReference type="InterPro" id="IPR002347">
    <property type="entry name" value="SDR_fam"/>
</dbReference>
<dbReference type="GO" id="GO:0006729">
    <property type="term" value="P:tetrahydrobiopterin biosynthetic process"/>
    <property type="evidence" value="ECO:0007669"/>
    <property type="project" value="InterPro"/>
</dbReference>
<evidence type="ECO:0000256" key="6">
    <source>
        <dbReference type="ARBA" id="ARBA00022490"/>
    </source>
</evidence>
<dbReference type="OrthoDB" id="153074at2759"/>
<comment type="subcellular location">
    <subcellularLocation>
        <location evidence="1">Cytoplasm</location>
    </subcellularLocation>
</comment>
<dbReference type="GO" id="GO:0005737">
    <property type="term" value="C:cytoplasm"/>
    <property type="evidence" value="ECO:0007669"/>
    <property type="project" value="UniProtKB-SubCell"/>
</dbReference>
<evidence type="ECO:0000256" key="1">
    <source>
        <dbReference type="ARBA" id="ARBA00004496"/>
    </source>
</evidence>
<dbReference type="FunFam" id="3.40.50.720:FF:000259">
    <property type="entry name" value="Sepiapterin reductase"/>
    <property type="match status" value="1"/>
</dbReference>
<evidence type="ECO:0000256" key="4">
    <source>
        <dbReference type="ARBA" id="ARBA00013075"/>
    </source>
</evidence>
<evidence type="ECO:0000256" key="8">
    <source>
        <dbReference type="ARBA" id="ARBA00023002"/>
    </source>
</evidence>
<sequence length="272" mass="30094">MEHLQIISEPFRDLGRALCIVTGASKGFGRTLSLQLSLLMKPGSVLILVARSIDPLESLKVEIEAVTGTWRKLEVRCVQADLQETEGVERSVQEVKEAMSGDIEHLLLINNAGSLGDISRSALSFSDPDEVNRYLALNVSSALSLTAGVFSVDRRRLSLRRTVVNISSLCARRPFKSWTLYCAGKAARDMMFSVLAQEEPEMRVLNYAPGPLDTDMQLQARSLSADLNLRRSFSSMFSSGKLLTCQESGAKLMKLLLEDQFNSGAHLDYYDL</sequence>
<dbReference type="EMBL" id="SRMA01015356">
    <property type="protein sequence ID" value="TRZ03161.1"/>
    <property type="molecule type" value="Genomic_DNA"/>
</dbReference>
<keyword evidence="8" id="KW-0560">Oxidoreductase</keyword>
<keyword evidence="6" id="KW-0963">Cytoplasm</keyword>
<keyword evidence="10" id="KW-1185">Reference proteome</keyword>
<evidence type="ECO:0000313" key="9">
    <source>
        <dbReference type="EMBL" id="TRZ03161.1"/>
    </source>
</evidence>
<dbReference type="GO" id="GO:0004757">
    <property type="term" value="F:sepiapterin reductase (NADP+) activity"/>
    <property type="evidence" value="ECO:0007669"/>
    <property type="project" value="UniProtKB-EC"/>
</dbReference>
<evidence type="ECO:0000256" key="3">
    <source>
        <dbReference type="ARBA" id="ARBA00011738"/>
    </source>
</evidence>
<dbReference type="PANTHER" id="PTHR44085:SF2">
    <property type="entry name" value="SEPIAPTERIN REDUCTASE"/>
    <property type="match status" value="1"/>
</dbReference>
<dbReference type="EC" id="1.1.1.153" evidence="4"/>
<dbReference type="SUPFAM" id="SSF51735">
    <property type="entry name" value="NAD(P)-binding Rossmann-fold domains"/>
    <property type="match status" value="1"/>
</dbReference>
<dbReference type="PANTHER" id="PTHR44085">
    <property type="entry name" value="SEPIAPTERIN REDUCTASE"/>
    <property type="match status" value="1"/>
</dbReference>
<comment type="subunit">
    <text evidence="3">Homodimer.</text>
</comment>